<evidence type="ECO:0000256" key="2">
    <source>
        <dbReference type="ARBA" id="ARBA00022649"/>
    </source>
</evidence>
<dbReference type="OrthoDB" id="9799854at2"/>
<protein>
    <submittedName>
        <fullName evidence="8">Uncharacterized protein</fullName>
    </submittedName>
</protein>
<keyword evidence="5" id="KW-0378">Hydrolase</keyword>
<evidence type="ECO:0000313" key="9">
    <source>
        <dbReference type="Proteomes" id="UP000889800"/>
    </source>
</evidence>
<dbReference type="Pfam" id="PF07927">
    <property type="entry name" value="HicA_toxin"/>
    <property type="match status" value="1"/>
</dbReference>
<evidence type="ECO:0000313" key="8">
    <source>
        <dbReference type="EMBL" id="ABB58168.1"/>
    </source>
</evidence>
<keyword evidence="7" id="KW-0346">Stress response</keyword>
<organism evidence="8 9">
    <name type="scientific">Synechococcus elongatus (strain ATCC 33912 / PCC 7942 / FACHB-805)</name>
    <name type="common">Anacystis nidulans R2</name>
    <dbReference type="NCBI Taxonomy" id="1140"/>
    <lineage>
        <taxon>Bacteria</taxon>
        <taxon>Bacillati</taxon>
        <taxon>Cyanobacteriota</taxon>
        <taxon>Cyanophyceae</taxon>
        <taxon>Synechococcales</taxon>
        <taxon>Synechococcaceae</taxon>
        <taxon>Synechococcus</taxon>
    </lineage>
</organism>
<proteinExistence type="inferred from homology"/>
<evidence type="ECO:0000256" key="1">
    <source>
        <dbReference type="ARBA" id="ARBA00006620"/>
    </source>
</evidence>
<sequence>MIPIPDLSYFAVSGFISHLRQHYSKIWSSSLLLHDCELDEWDTALSDQNPQLAWWLHNRTGRTHNIYLPYTPNIKFLHSNHVYIEEILKPAHNRIRAFLQELGAEDIDAYMADSNDWLSTLFCGKKQAHEAARIAAKGFGINLSELPAIVLWASFDSSRIVIILPNKTDRNIYEYIKSIYWSIITSTENMASKHGSIKIDNLEKKIKEKLEKSHYIKDYQVKIRNIKTLSLVEPVYKILTSAANEYSSFFEDSILNFEAKVQENFNRKSNFSIVKFSELSKSEIIRLLQREGFIKIREGGGHEIWQHPQSKGITPVPRHTKISPFVVKSIEKNIIEARKVS</sequence>
<dbReference type="Proteomes" id="UP000889800">
    <property type="component" value="Chromosome"/>
</dbReference>
<evidence type="ECO:0000256" key="3">
    <source>
        <dbReference type="ARBA" id="ARBA00022722"/>
    </source>
</evidence>
<dbReference type="InterPro" id="IPR038570">
    <property type="entry name" value="HicA_sf"/>
</dbReference>
<evidence type="ECO:0000256" key="6">
    <source>
        <dbReference type="ARBA" id="ARBA00022884"/>
    </source>
</evidence>
<reference evidence="9" key="1">
    <citation type="submission" date="2005-08" db="EMBL/GenBank/DDBJ databases">
        <title>Complete sequence of chromosome 1 of Synechococcus elongatus PCC 7942.</title>
        <authorList>
            <consortium name="US DOE Joint Genome Institute"/>
            <person name="Copeland A."/>
            <person name="Lucas S."/>
            <person name="Lapidus A."/>
            <person name="Barry K."/>
            <person name="Detter J.C."/>
            <person name="Glavina T."/>
            <person name="Hammon N."/>
            <person name="Israni S."/>
            <person name="Pitluck S."/>
            <person name="Schmutz J."/>
            <person name="Larimer F."/>
            <person name="Land M."/>
            <person name="Kyrpides N."/>
            <person name="Lykidis A."/>
            <person name="Richardson P."/>
        </authorList>
    </citation>
    <scope>NUCLEOTIDE SEQUENCE [LARGE SCALE GENOMIC DNA]</scope>
    <source>
        <strain evidence="9">ATCC 33912 / PCC 7942 / FACHB-805</strain>
    </source>
</reference>
<accession>Q31LA1</accession>
<keyword evidence="9" id="KW-1185">Reference proteome</keyword>
<dbReference type="InterPro" id="IPR012933">
    <property type="entry name" value="HicA_mRNA_interferase"/>
</dbReference>
<dbReference type="SUPFAM" id="SSF54786">
    <property type="entry name" value="YcfA/nrd intein domain"/>
    <property type="match status" value="1"/>
</dbReference>
<dbReference type="EMBL" id="CP000100">
    <property type="protein sequence ID" value="ABB58168.1"/>
    <property type="molecule type" value="Genomic_DNA"/>
</dbReference>
<dbReference type="BioCyc" id="SYNEL:SYNPCC7942_2138-MONOMER"/>
<dbReference type="GeneID" id="72431017"/>
<keyword evidence="4" id="KW-0255">Endonuclease</keyword>
<gene>
    <name evidence="8" type="ordered locus">Synpcc7942_2138</name>
</gene>
<evidence type="ECO:0000256" key="5">
    <source>
        <dbReference type="ARBA" id="ARBA00022801"/>
    </source>
</evidence>
<dbReference type="PaxDb" id="1140-Synpcc7942_2138"/>
<evidence type="ECO:0000256" key="7">
    <source>
        <dbReference type="ARBA" id="ARBA00023016"/>
    </source>
</evidence>
<keyword evidence="2" id="KW-1277">Toxin-antitoxin system</keyword>
<dbReference type="RefSeq" id="WP_011378335.1">
    <property type="nucleotide sequence ID" value="NC_007604.1"/>
</dbReference>
<dbReference type="AlphaFoldDB" id="Q31LA1"/>
<dbReference type="Gene3D" id="3.30.920.30">
    <property type="entry name" value="Hypothetical protein"/>
    <property type="match status" value="1"/>
</dbReference>
<name>Q31LA1_SYNE7</name>
<keyword evidence="6" id="KW-0694">RNA-binding</keyword>
<comment type="similarity">
    <text evidence="1">Belongs to the HicA mRNA interferase family.</text>
</comment>
<keyword evidence="3" id="KW-0540">Nuclease</keyword>
<dbReference type="GO" id="GO:0003729">
    <property type="term" value="F:mRNA binding"/>
    <property type="evidence" value="ECO:0007669"/>
    <property type="project" value="InterPro"/>
</dbReference>
<dbReference type="GO" id="GO:0016787">
    <property type="term" value="F:hydrolase activity"/>
    <property type="evidence" value="ECO:0007669"/>
    <property type="project" value="UniProtKB-KW"/>
</dbReference>
<dbReference type="GO" id="GO:0004519">
    <property type="term" value="F:endonuclease activity"/>
    <property type="evidence" value="ECO:0007669"/>
    <property type="project" value="UniProtKB-KW"/>
</dbReference>
<dbReference type="KEGG" id="syf:Synpcc7942_2138"/>
<dbReference type="HOGENOM" id="CLU_813606_0_0_3"/>
<evidence type="ECO:0000256" key="4">
    <source>
        <dbReference type="ARBA" id="ARBA00022759"/>
    </source>
</evidence>